<gene>
    <name evidence="4" type="ORF">LEN_0950</name>
</gene>
<evidence type="ECO:0000313" key="4">
    <source>
        <dbReference type="EMBL" id="BAV96437.1"/>
    </source>
</evidence>
<dbReference type="Proteomes" id="UP000218824">
    <property type="component" value="Chromosome"/>
</dbReference>
<evidence type="ECO:0000256" key="1">
    <source>
        <dbReference type="SAM" id="Coils"/>
    </source>
</evidence>
<accession>A0AAU9ADZ9</accession>
<organism evidence="4 5">
    <name type="scientific">Lysobacter enzymogenes</name>
    <dbReference type="NCBI Taxonomy" id="69"/>
    <lineage>
        <taxon>Bacteria</taxon>
        <taxon>Pseudomonadati</taxon>
        <taxon>Pseudomonadota</taxon>
        <taxon>Gammaproteobacteria</taxon>
        <taxon>Lysobacterales</taxon>
        <taxon>Lysobacteraceae</taxon>
        <taxon>Lysobacter</taxon>
    </lineage>
</organism>
<evidence type="ECO:0000256" key="3">
    <source>
        <dbReference type="SAM" id="SignalP"/>
    </source>
</evidence>
<dbReference type="RefSeq" id="WP_096376849.1">
    <property type="nucleotide sequence ID" value="NZ_AP014940.1"/>
</dbReference>
<feature type="signal peptide" evidence="3">
    <location>
        <begin position="1"/>
        <end position="25"/>
    </location>
</feature>
<keyword evidence="1" id="KW-0175">Coiled coil</keyword>
<feature type="chain" id="PRO_5043314065" evidence="3">
    <location>
        <begin position="26"/>
        <end position="209"/>
    </location>
</feature>
<protein>
    <submittedName>
        <fullName evidence="4">Outer membrane protein</fullName>
    </submittedName>
</protein>
<evidence type="ECO:0000313" key="5">
    <source>
        <dbReference type="Proteomes" id="UP000218824"/>
    </source>
</evidence>
<feature type="coiled-coil region" evidence="1">
    <location>
        <begin position="95"/>
        <end position="165"/>
    </location>
</feature>
<reference evidence="4 5" key="1">
    <citation type="journal article" date="2017" name="DNA Res.">
        <title>Complete genome sequence and expression profile of the commercial lytic enzyme producer Lysobacter enzymogenes M497-1.</title>
        <authorList>
            <person name="Takami H."/>
            <person name="Toyoda A."/>
            <person name="Uchiyama I."/>
            <person name="Itoh T."/>
            <person name="Takaki Y."/>
            <person name="Arai W."/>
            <person name="Nishi S."/>
            <person name="Kawai M."/>
            <person name="Shinya K."/>
            <person name="Ikeda H."/>
        </authorList>
    </citation>
    <scope>NUCLEOTIDE SEQUENCE [LARGE SCALE GENOMIC DNA]</scope>
    <source>
        <strain evidence="4 5">M497-1</strain>
    </source>
</reference>
<dbReference type="GeneID" id="83062842"/>
<keyword evidence="3" id="KW-0732">Signal</keyword>
<feature type="region of interest" description="Disordered" evidence="2">
    <location>
        <begin position="177"/>
        <end position="209"/>
    </location>
</feature>
<feature type="compositionally biased region" description="Basic and acidic residues" evidence="2">
    <location>
        <begin position="177"/>
        <end position="190"/>
    </location>
</feature>
<proteinExistence type="predicted"/>
<name>A0AAU9ADZ9_LYSEN</name>
<dbReference type="AlphaFoldDB" id="A0AAU9ADZ9"/>
<dbReference type="EMBL" id="AP014940">
    <property type="protein sequence ID" value="BAV96437.1"/>
    <property type="molecule type" value="Genomic_DNA"/>
</dbReference>
<sequence>MSQREFALRAGLAAALSLAAFGAVAAPPDDPEIGRLSQRLTVLEASPDTAQVGTFERYRARQAIEDARQARSRDRAEAVRLADRRVETAEIVVRTQLAQRELDRLDRERSELLVEASRRDADRARAEAERLRVQAQIQAEEAERLRQAADQEAAARQQAEGLLDDVAGKQAAKLRAARERDAELARKEAELLGTDAPPAPPPKPKPKKK</sequence>
<evidence type="ECO:0000256" key="2">
    <source>
        <dbReference type="SAM" id="MobiDB-lite"/>
    </source>
</evidence>
<dbReference type="KEGG" id="lem:LEN_0950"/>